<dbReference type="PANTHER" id="PTHR34982:SF1">
    <property type="entry name" value="FLAGELLAR ASSEMBLY PROTEIN FLIH"/>
    <property type="match status" value="1"/>
</dbReference>
<evidence type="ECO:0000256" key="4">
    <source>
        <dbReference type="ARBA" id="ARBA00022795"/>
    </source>
</evidence>
<dbReference type="InterPro" id="IPR051472">
    <property type="entry name" value="T3SS_Stator/FliH"/>
</dbReference>
<evidence type="ECO:0000259" key="7">
    <source>
        <dbReference type="Pfam" id="PF02108"/>
    </source>
</evidence>
<dbReference type="GO" id="GO:0005829">
    <property type="term" value="C:cytosol"/>
    <property type="evidence" value="ECO:0007669"/>
    <property type="project" value="TreeGrafter"/>
</dbReference>
<keyword evidence="4" id="KW-1005">Bacterial flagellum biogenesis</keyword>
<dbReference type="PANTHER" id="PTHR34982">
    <property type="entry name" value="YOP PROTEINS TRANSLOCATION PROTEIN L"/>
    <property type="match status" value="1"/>
</dbReference>
<dbReference type="GO" id="GO:0044781">
    <property type="term" value="P:bacterial-type flagellum organization"/>
    <property type="evidence" value="ECO:0007669"/>
    <property type="project" value="UniProtKB-KW"/>
</dbReference>
<evidence type="ECO:0000256" key="2">
    <source>
        <dbReference type="ARBA" id="ARBA00006602"/>
    </source>
</evidence>
<evidence type="ECO:0000256" key="6">
    <source>
        <dbReference type="ARBA" id="ARBA00023225"/>
    </source>
</evidence>
<comment type="similarity">
    <text evidence="2">Belongs to the FliH family.</text>
</comment>
<evidence type="ECO:0000256" key="1">
    <source>
        <dbReference type="ARBA" id="ARBA00003041"/>
    </source>
</evidence>
<reference evidence="8" key="1">
    <citation type="submission" date="2018-06" db="EMBL/GenBank/DDBJ databases">
        <authorList>
            <person name="Zhirakovskaya E."/>
        </authorList>
    </citation>
    <scope>NUCLEOTIDE SEQUENCE</scope>
</reference>
<evidence type="ECO:0000256" key="3">
    <source>
        <dbReference type="ARBA" id="ARBA00022448"/>
    </source>
</evidence>
<sequence length="208" mass="22794">MSKIIRASEAGDCQAWQVPEMQSSGRARSKPMTARQLEEIQVQARAEGFEQGVQEGRDAGLKSVEQRVEMLDQMLAGLEKPFAELDSRVERQVAELAMLVARQLVRRELKTEPEQVIAAVRDALAALPVAAGNVRLALHPEDAVLIRQTLSVQEGEVSMQIVEDPVQSRGGCRIYTDASQIDASVESRLNAVIANVLGSQRSCDKESD</sequence>
<evidence type="ECO:0000313" key="8">
    <source>
        <dbReference type="EMBL" id="VAW81460.1"/>
    </source>
</evidence>
<comment type="function">
    <text evidence="1">Needed for flagellar regrowth and assembly.</text>
</comment>
<keyword evidence="8" id="KW-0282">Flagellum</keyword>
<dbReference type="InterPro" id="IPR018035">
    <property type="entry name" value="Flagellar_FliH/T3SS_HrpE"/>
</dbReference>
<proteinExistence type="inferred from homology"/>
<dbReference type="GO" id="GO:0015031">
    <property type="term" value="P:protein transport"/>
    <property type="evidence" value="ECO:0007669"/>
    <property type="project" value="UniProtKB-KW"/>
</dbReference>
<keyword evidence="6" id="KW-1006">Bacterial flagellum protein export</keyword>
<evidence type="ECO:0000256" key="5">
    <source>
        <dbReference type="ARBA" id="ARBA00022927"/>
    </source>
</evidence>
<dbReference type="AlphaFoldDB" id="A0A3B0YXQ9"/>
<feature type="domain" description="Flagellar assembly protein FliH/Type III secretion system HrpE" evidence="7">
    <location>
        <begin position="66"/>
        <end position="191"/>
    </location>
</feature>
<organism evidence="8">
    <name type="scientific">hydrothermal vent metagenome</name>
    <dbReference type="NCBI Taxonomy" id="652676"/>
    <lineage>
        <taxon>unclassified sequences</taxon>
        <taxon>metagenomes</taxon>
        <taxon>ecological metagenomes</taxon>
    </lineage>
</organism>
<gene>
    <name evidence="8" type="ORF">MNBD_GAMMA13-1911</name>
</gene>
<keyword evidence="5" id="KW-0653">Protein transport</keyword>
<dbReference type="EMBL" id="UOFK01000262">
    <property type="protein sequence ID" value="VAW81460.1"/>
    <property type="molecule type" value="Genomic_DNA"/>
</dbReference>
<keyword evidence="8" id="KW-0966">Cell projection</keyword>
<dbReference type="Pfam" id="PF02108">
    <property type="entry name" value="FliH"/>
    <property type="match status" value="1"/>
</dbReference>
<keyword evidence="8" id="KW-0969">Cilium</keyword>
<accession>A0A3B0YXQ9</accession>
<protein>
    <submittedName>
        <fullName evidence="8">Flagellar assembly protein FliH</fullName>
    </submittedName>
</protein>
<keyword evidence="3" id="KW-0813">Transport</keyword>
<name>A0A3B0YXQ9_9ZZZZ</name>